<accession>C7P9N8</accession>
<dbReference type="EMBL" id="CP001697">
    <property type="protein sequence ID" value="ACV25395.1"/>
    <property type="molecule type" value="Genomic_DNA"/>
</dbReference>
<keyword evidence="3" id="KW-1185">Reference proteome</keyword>
<sequence length="93" mass="10503">MDVSSIFSLLQQHWFEILVVLAIAFFLRNLKWILIASVIFLALMHFGYLETIKELILSHIPINSHAIPLNLLNDLINNSTNSTVNETINITGG</sequence>
<keyword evidence="2" id="KW-0614">Plasmid</keyword>
<dbReference type="RefSeq" id="WP_012795039.1">
    <property type="nucleotide sequence ID" value="NC_013157.1"/>
</dbReference>
<name>C7P9N8_METFA</name>
<dbReference type="OrthoDB" id="382707at2157"/>
<keyword evidence="1" id="KW-0812">Transmembrane</keyword>
<geneLocation type="plasmid" evidence="2 3">
    <name>pMEFER01</name>
</geneLocation>
<proteinExistence type="predicted"/>
<protein>
    <submittedName>
        <fullName evidence="2">Uncharacterized protein</fullName>
    </submittedName>
</protein>
<dbReference type="GeneID" id="8366300"/>
<keyword evidence="1" id="KW-1133">Transmembrane helix</keyword>
<dbReference type="eggNOG" id="arCOG10660">
    <property type="taxonomic scope" value="Archaea"/>
</dbReference>
<dbReference type="Proteomes" id="UP000001495">
    <property type="component" value="Plasmid pMEFER01"/>
</dbReference>
<organism evidence="2 3">
    <name type="scientific">Methanocaldococcus fervens (strain DSM 4213 / JCM 15782 / AG86)</name>
    <name type="common">Methanococcus fervens</name>
    <dbReference type="NCBI Taxonomy" id="573064"/>
    <lineage>
        <taxon>Archaea</taxon>
        <taxon>Methanobacteriati</taxon>
        <taxon>Methanobacteriota</taxon>
        <taxon>Methanomada group</taxon>
        <taxon>Methanococci</taxon>
        <taxon>Methanococcales</taxon>
        <taxon>Methanocaldococcaceae</taxon>
        <taxon>Methanocaldococcus</taxon>
    </lineage>
</organism>
<dbReference type="AlphaFoldDB" id="C7P9N8"/>
<dbReference type="HOGENOM" id="CLU_185767_0_0_2"/>
<feature type="transmembrane region" description="Helical" evidence="1">
    <location>
        <begin position="32"/>
        <end position="49"/>
    </location>
</feature>
<evidence type="ECO:0000256" key="1">
    <source>
        <dbReference type="SAM" id="Phobius"/>
    </source>
</evidence>
<evidence type="ECO:0000313" key="2">
    <source>
        <dbReference type="EMBL" id="ACV25395.1"/>
    </source>
</evidence>
<feature type="transmembrane region" description="Helical" evidence="1">
    <location>
        <begin position="6"/>
        <end position="27"/>
    </location>
</feature>
<evidence type="ECO:0000313" key="3">
    <source>
        <dbReference type="Proteomes" id="UP000001495"/>
    </source>
</evidence>
<gene>
    <name evidence="2" type="ORF">Mefer_1592</name>
</gene>
<keyword evidence="1" id="KW-0472">Membrane</keyword>
<reference evidence="2" key="1">
    <citation type="submission" date="2009-08" db="EMBL/GenBank/DDBJ databases">
        <title>Complete sequence of plasmid of Methanocaldococcus fervens AG86.</title>
        <authorList>
            <consortium name="US DOE Joint Genome Institute"/>
            <person name="Lucas S."/>
            <person name="Copeland A."/>
            <person name="Lapidus A."/>
            <person name="Glavina del Rio T."/>
            <person name="Tice H."/>
            <person name="Bruce D."/>
            <person name="Goodwin L."/>
            <person name="Pitluck S."/>
            <person name="Chertkov O."/>
            <person name="Detter J.C."/>
            <person name="Han C."/>
            <person name="Tapia R."/>
            <person name="Larimer F."/>
            <person name="Land M."/>
            <person name="Hauser L."/>
            <person name="Kyrpides N."/>
            <person name="Ovchinnikova G."/>
            <person name="Lupa-Sieprawska M."/>
            <person name="Whitman W.B."/>
        </authorList>
    </citation>
    <scope>NUCLEOTIDE SEQUENCE [LARGE SCALE GENOMIC DNA]</scope>
    <source>
        <strain evidence="2">AG86</strain>
        <plasmid evidence="2">pMEFER01</plasmid>
    </source>
</reference>
<dbReference type="KEGG" id="mfe:Mefer_1592"/>